<feature type="compositionally biased region" description="Polar residues" evidence="2">
    <location>
        <begin position="271"/>
        <end position="284"/>
    </location>
</feature>
<dbReference type="EMBL" id="ALAN01000087">
    <property type="protein sequence ID" value="ETI67709.1"/>
    <property type="molecule type" value="Genomic_DNA"/>
</dbReference>
<evidence type="ECO:0000313" key="5">
    <source>
        <dbReference type="Proteomes" id="UP000018877"/>
    </source>
</evidence>
<keyword evidence="4" id="KW-0282">Flagellum</keyword>
<keyword evidence="5" id="KW-1185">Reference proteome</keyword>
<keyword evidence="4" id="KW-0966">Cell projection</keyword>
<keyword evidence="4" id="KW-0969">Cilium</keyword>
<dbReference type="InterPro" id="IPR021136">
    <property type="entry name" value="Flagellar_hook_control-like_C"/>
</dbReference>
<sequence>MEVMQFPIKINQTNLSEGGRQKLTSQTNSLGNSFDQILAGFNFSGQTLASDRQSMDPTIQNESGTEESRMIEQAFPSEEDWLELDLILSSWIAEIHQVQYSQDLPDASSANLYSGNKAIISAMSPIAGSIKEATADESNGPVPSLQKVESTNQTATLNLDQFMQRLEKVMGELQSQEEDDSIEIPVDIRGKIQLILDESNSVKKPIVTTPVVRQTDKNPFFFDHEIQEVSVTSMEDGKRPASHLQNVSETKGNLQPDLRQLSTEEQRENNTTKVTETELGQQLHTRQRDLQESSYSGSNLRELSVALVNNYQQAALDHRIALGQWLEKVEGVYQGLTFDSNKLIQHSPLVIGELQVLENQSPIKIDGKTQMILDDVLTSPSSLISKFIPKETSQDEFSFLQDEAISSQEKQPLTSAEAVKFHEEGKFDRISFQQQLEESTKSTAQTVLINQQQKSEDWNVSKAAPSSPILSVSEFVPEVSGWIGGYLRSTNGQLGNIEARFSLYPEHLGHIEIKITSQLGQITAQIVAETGMAKEALEGQLHQLRQALQQHGLQVKNLEIVQQTPVSMDAHQANLAFSQGDSSSPRQQRTFTVDQNGSKKQNGTDETEMEKEQLSVPYGGAAPKTASQIDFTA</sequence>
<gene>
    <name evidence="4" type="ORF">BAVI_16117</name>
</gene>
<evidence type="ECO:0000313" key="4">
    <source>
        <dbReference type="EMBL" id="ETI67709.1"/>
    </source>
</evidence>
<name>A0AB94IKZ5_9BACI</name>
<feature type="compositionally biased region" description="Polar residues" evidence="2">
    <location>
        <begin position="577"/>
        <end position="601"/>
    </location>
</feature>
<feature type="coiled-coil region" evidence="1">
    <location>
        <begin position="145"/>
        <end position="179"/>
    </location>
</feature>
<feature type="region of interest" description="Disordered" evidence="2">
    <location>
        <begin position="233"/>
        <end position="295"/>
    </location>
</feature>
<feature type="domain" description="Flagellar hook-length control protein-like C-terminal" evidence="3">
    <location>
        <begin position="497"/>
        <end position="565"/>
    </location>
</feature>
<evidence type="ECO:0000256" key="2">
    <source>
        <dbReference type="SAM" id="MobiDB-lite"/>
    </source>
</evidence>
<evidence type="ECO:0000256" key="1">
    <source>
        <dbReference type="SAM" id="Coils"/>
    </source>
</evidence>
<accession>A0AB94IKZ5</accession>
<dbReference type="InterPro" id="IPR038610">
    <property type="entry name" value="FliK-like_C_sf"/>
</dbReference>
<feature type="compositionally biased region" description="Polar residues" evidence="2">
    <location>
        <begin position="243"/>
        <end position="253"/>
    </location>
</feature>
<dbReference type="AlphaFoldDB" id="A0AB94IKZ5"/>
<feature type="region of interest" description="Disordered" evidence="2">
    <location>
        <begin position="577"/>
        <end position="633"/>
    </location>
</feature>
<reference evidence="4 5" key="1">
    <citation type="journal article" date="2014" name="Environ. Microbiol.">
        <title>The nitrate-ammonifying and nosZ-carrying bacterium Bacillus vireti is a potent source and sink for nitric and nitrous oxide under high nitrate conditions.</title>
        <authorList>
            <person name="Mania D."/>
            <person name="Heylen K."/>
            <person name="van Spanning R.J."/>
            <person name="Frostegard A."/>
        </authorList>
    </citation>
    <scope>NUCLEOTIDE SEQUENCE [LARGE SCALE GENOMIC DNA]</scope>
    <source>
        <strain evidence="4 5">LMG 21834</strain>
    </source>
</reference>
<organism evidence="4 5">
    <name type="scientific">Neobacillus vireti LMG 21834</name>
    <dbReference type="NCBI Taxonomy" id="1131730"/>
    <lineage>
        <taxon>Bacteria</taxon>
        <taxon>Bacillati</taxon>
        <taxon>Bacillota</taxon>
        <taxon>Bacilli</taxon>
        <taxon>Bacillales</taxon>
        <taxon>Bacillaceae</taxon>
        <taxon>Neobacillus</taxon>
    </lineage>
</organism>
<feature type="coiled-coil region" evidence="1">
    <location>
        <begin position="534"/>
        <end position="561"/>
    </location>
</feature>
<proteinExistence type="predicted"/>
<dbReference type="Pfam" id="PF02120">
    <property type="entry name" value="Flg_hook"/>
    <property type="match status" value="1"/>
</dbReference>
<dbReference type="CDD" id="cd17470">
    <property type="entry name" value="T3SS_Flik_C"/>
    <property type="match status" value="1"/>
</dbReference>
<dbReference type="Proteomes" id="UP000018877">
    <property type="component" value="Unassembled WGS sequence"/>
</dbReference>
<evidence type="ECO:0000259" key="3">
    <source>
        <dbReference type="Pfam" id="PF02120"/>
    </source>
</evidence>
<dbReference type="Gene3D" id="3.30.750.140">
    <property type="match status" value="1"/>
</dbReference>
<comment type="caution">
    <text evidence="4">The sequence shown here is derived from an EMBL/GenBank/DDBJ whole genome shotgun (WGS) entry which is preliminary data.</text>
</comment>
<protein>
    <submittedName>
        <fullName evidence="4">Flagellar hook-length control protein</fullName>
    </submittedName>
</protein>
<keyword evidence="1" id="KW-0175">Coiled coil</keyword>